<name>A0A553ZRV4_9ACTN</name>
<dbReference type="InterPro" id="IPR041522">
    <property type="entry name" value="CdaR_GGDEF"/>
</dbReference>
<dbReference type="AlphaFoldDB" id="A0A553ZRV4"/>
<dbReference type="PANTHER" id="PTHR33744:SF1">
    <property type="entry name" value="DNA-BINDING TRANSCRIPTIONAL ACTIVATOR ADER"/>
    <property type="match status" value="1"/>
</dbReference>
<dbReference type="EMBL" id="VKLS01000001">
    <property type="protein sequence ID" value="TSB44214.1"/>
    <property type="molecule type" value="Genomic_DNA"/>
</dbReference>
<dbReference type="InterPro" id="IPR051448">
    <property type="entry name" value="CdaR-like_regulators"/>
</dbReference>
<accession>A0A553ZRV4</accession>
<comment type="caution">
    <text evidence="4">The sequence shown here is derived from an EMBL/GenBank/DDBJ whole genome shotgun (WGS) entry which is preliminary data.</text>
</comment>
<dbReference type="PANTHER" id="PTHR33744">
    <property type="entry name" value="CARBOHYDRATE DIACID REGULATOR"/>
    <property type="match status" value="1"/>
</dbReference>
<dbReference type="Proteomes" id="UP000320888">
    <property type="component" value="Unassembled WGS sequence"/>
</dbReference>
<protein>
    <submittedName>
        <fullName evidence="4">PucR family transcriptional regulator</fullName>
    </submittedName>
</protein>
<comment type="similarity">
    <text evidence="1">Belongs to the CdaR family.</text>
</comment>
<dbReference type="Pfam" id="PF13556">
    <property type="entry name" value="HTH_30"/>
    <property type="match status" value="1"/>
</dbReference>
<dbReference type="Gene3D" id="1.10.10.2840">
    <property type="entry name" value="PucR C-terminal helix-turn-helix domain"/>
    <property type="match status" value="1"/>
</dbReference>
<dbReference type="InterPro" id="IPR042070">
    <property type="entry name" value="PucR_C-HTH_sf"/>
</dbReference>
<evidence type="ECO:0000313" key="4">
    <source>
        <dbReference type="EMBL" id="TSB44214.1"/>
    </source>
</evidence>
<dbReference type="RefSeq" id="WP_143939661.1">
    <property type="nucleotide sequence ID" value="NZ_VKLS01000001.1"/>
</dbReference>
<evidence type="ECO:0000259" key="2">
    <source>
        <dbReference type="Pfam" id="PF13556"/>
    </source>
</evidence>
<evidence type="ECO:0000313" key="5">
    <source>
        <dbReference type="Proteomes" id="UP000320888"/>
    </source>
</evidence>
<gene>
    <name evidence="4" type="ORF">FNZ23_00195</name>
</gene>
<keyword evidence="5" id="KW-1185">Reference proteome</keyword>
<proteinExistence type="inferred from homology"/>
<sequence>MISVQWLLDAVGPSVLSEVCAPGGVSVPVGEVVIAEPHGELELRPGDVVLGVNLTDRRAALRLLSQCALQSAGALLLKAPAAVDAEVTAAASATGVALVQVAQQAGWAQVVSLLRAALDSEGLAESAAGLGMAESGDLFEVADAIAGIIDAPVTIEDRSSRVLAYSTRQECGDAARVATIVGRNVPDEVNAHYRRHGVFRKIARDTRPIFVPAVVEGTKPRLVVPMRAGGDILGSIWAIVPGPVPAERGAAFAAAANAAALHLLRRRAETDRQRLVLTDLVARVLHGKEGAADAARLLGLTAGPWRVIAVDVRCDGADEAEAQRLTVRERLSRFPGSRLHSPAAVIGDVVYGVVDARAVAPASRRHSDWLRELGEATGRATPLVAVGGLAASVPELATSQEQADDTLGLLRTGILTSSQAVHDDVWAKVVLRRAALAASTARTTEIGPLRRLVDHDRVCRTSYVPTLEAWLEEMGDPKATAARLHIHPNTLRHRMRRLQDVVELHLDSPDVRFALLLQLTALRYGTETGPRAKEYHHA</sequence>
<feature type="domain" description="PucR C-terminal helix-turn-helix" evidence="2">
    <location>
        <begin position="464"/>
        <end position="520"/>
    </location>
</feature>
<dbReference type="Pfam" id="PF17853">
    <property type="entry name" value="GGDEF_2"/>
    <property type="match status" value="1"/>
</dbReference>
<organism evidence="4 5">
    <name type="scientific">Streptomyces benahoarensis</name>
    <dbReference type="NCBI Taxonomy" id="2595054"/>
    <lineage>
        <taxon>Bacteria</taxon>
        <taxon>Bacillati</taxon>
        <taxon>Actinomycetota</taxon>
        <taxon>Actinomycetes</taxon>
        <taxon>Kitasatosporales</taxon>
        <taxon>Streptomycetaceae</taxon>
        <taxon>Streptomyces</taxon>
    </lineage>
</organism>
<reference evidence="4 5" key="1">
    <citation type="submission" date="2019-07" db="EMBL/GenBank/DDBJ databases">
        <title>Draft genome for Streptomyces benahoarensis MZ03-48.</title>
        <authorList>
            <person name="Gonzalez-Pimentel J.L."/>
        </authorList>
    </citation>
    <scope>NUCLEOTIDE SEQUENCE [LARGE SCALE GENOMIC DNA]</scope>
    <source>
        <strain evidence="4 5">MZ03-48</strain>
    </source>
</reference>
<evidence type="ECO:0000259" key="3">
    <source>
        <dbReference type="Pfam" id="PF17853"/>
    </source>
</evidence>
<dbReference type="InterPro" id="IPR025736">
    <property type="entry name" value="PucR_C-HTH_dom"/>
</dbReference>
<feature type="domain" description="CdaR GGDEF-like" evidence="3">
    <location>
        <begin position="289"/>
        <end position="407"/>
    </location>
</feature>
<evidence type="ECO:0000256" key="1">
    <source>
        <dbReference type="ARBA" id="ARBA00006754"/>
    </source>
</evidence>
<dbReference type="OrthoDB" id="3190266at2"/>